<evidence type="ECO:0000313" key="5">
    <source>
        <dbReference type="EMBL" id="KIF82102.1"/>
    </source>
</evidence>
<dbReference type="InterPro" id="IPR050469">
    <property type="entry name" value="Diguanylate_Cyclase"/>
</dbReference>
<keyword evidence="3" id="KW-0472">Membrane</keyword>
<dbReference type="GO" id="GO:0005886">
    <property type="term" value="C:plasma membrane"/>
    <property type="evidence" value="ECO:0007669"/>
    <property type="project" value="TreeGrafter"/>
</dbReference>
<dbReference type="STRING" id="709839.TSA66_16950"/>
<evidence type="ECO:0000256" key="1">
    <source>
        <dbReference type="ARBA" id="ARBA00012528"/>
    </source>
</evidence>
<gene>
    <name evidence="5" type="ORF">TSA66_16950</name>
</gene>
<dbReference type="PROSITE" id="PS50887">
    <property type="entry name" value="GGDEF"/>
    <property type="match status" value="1"/>
</dbReference>
<feature type="transmembrane region" description="Helical" evidence="3">
    <location>
        <begin position="50"/>
        <end position="71"/>
    </location>
</feature>
<evidence type="ECO:0000256" key="3">
    <source>
        <dbReference type="SAM" id="Phobius"/>
    </source>
</evidence>
<dbReference type="PANTHER" id="PTHR45138:SF9">
    <property type="entry name" value="DIGUANYLATE CYCLASE DGCM-RELATED"/>
    <property type="match status" value="1"/>
</dbReference>
<keyword evidence="3" id="KW-1133">Transmembrane helix</keyword>
<feature type="transmembrane region" description="Helical" evidence="3">
    <location>
        <begin position="110"/>
        <end position="129"/>
    </location>
</feature>
<dbReference type="CDD" id="cd01949">
    <property type="entry name" value="GGDEF"/>
    <property type="match status" value="1"/>
</dbReference>
<dbReference type="SMART" id="SM00267">
    <property type="entry name" value="GGDEF"/>
    <property type="match status" value="1"/>
</dbReference>
<proteinExistence type="predicted"/>
<dbReference type="PANTHER" id="PTHR45138">
    <property type="entry name" value="REGULATORY COMPONENTS OF SENSORY TRANSDUCTION SYSTEM"/>
    <property type="match status" value="1"/>
</dbReference>
<dbReference type="Pfam" id="PF00990">
    <property type="entry name" value="GGDEF"/>
    <property type="match status" value="1"/>
</dbReference>
<name>A0A0C1YNE6_9BURK</name>
<dbReference type="RefSeq" id="WP_040040778.1">
    <property type="nucleotide sequence ID" value="NZ_JWJG01000028.1"/>
</dbReference>
<dbReference type="InterPro" id="IPR029787">
    <property type="entry name" value="Nucleotide_cyclase"/>
</dbReference>
<protein>
    <recommendedName>
        <fullName evidence="1">diguanylate cyclase</fullName>
        <ecNumber evidence="1">2.7.7.65</ecNumber>
    </recommendedName>
</protein>
<dbReference type="SUPFAM" id="SSF55073">
    <property type="entry name" value="Nucleotide cyclase"/>
    <property type="match status" value="1"/>
</dbReference>
<comment type="catalytic activity">
    <reaction evidence="2">
        <text>2 GTP = 3',3'-c-di-GMP + 2 diphosphate</text>
        <dbReference type="Rhea" id="RHEA:24898"/>
        <dbReference type="ChEBI" id="CHEBI:33019"/>
        <dbReference type="ChEBI" id="CHEBI:37565"/>
        <dbReference type="ChEBI" id="CHEBI:58805"/>
        <dbReference type="EC" id="2.7.7.65"/>
    </reaction>
</comment>
<keyword evidence="6" id="KW-1185">Reference proteome</keyword>
<dbReference type="EC" id="2.7.7.65" evidence="1"/>
<evidence type="ECO:0000313" key="6">
    <source>
        <dbReference type="Proteomes" id="UP000031572"/>
    </source>
</evidence>
<dbReference type="GO" id="GO:1902201">
    <property type="term" value="P:negative regulation of bacterial-type flagellum-dependent cell motility"/>
    <property type="evidence" value="ECO:0007669"/>
    <property type="project" value="TreeGrafter"/>
</dbReference>
<sequence length="389" mass="42767">MNPLADQLWHRLTGIMPGELKQAELGWLATPLRHQMLLARRRATLIVNRVRLFAFLFALLTPMWSIVDFVVFPFPLWINLALMRFAACAAFASLLVYYRPSGNLFDAYRAMAILFAIPSVFYVASRSLLGSYHLTGLSAAIGAGYAFLPFVLLAGLSIFPLTLLESAVVASPILLAQLLAGYINWAALDWPSFAGAFWLLMLITAVSALAGMSQLAFMIALVRQAIRDPLTGTFSRRSGEELIDLQFTIAKRNNLPLAIAFLDIDHFKDINDSFGHEAGDKVLADVTAFVGKNLRRGDTLVRWGGEEFLLVMTNTDRSQAEAAVARLRAAGFGTRPDKMPLTASIGIAERSVDQAADWKSLVDLADQRMYRAKQGGRDRVVSCDAPAVP</sequence>
<accession>A0A0C1YNE6</accession>
<dbReference type="InterPro" id="IPR043128">
    <property type="entry name" value="Rev_trsase/Diguanyl_cyclase"/>
</dbReference>
<dbReference type="InterPro" id="IPR000160">
    <property type="entry name" value="GGDEF_dom"/>
</dbReference>
<reference evidence="5 6" key="1">
    <citation type="submission" date="2014-12" db="EMBL/GenBank/DDBJ databases">
        <title>Denitrispirillum autotrophicum gen. nov., sp. nov., Denitrifying, Facultatively Autotrophic Bacteria Isolated from Rice Paddy Soil.</title>
        <authorList>
            <person name="Ishii S."/>
            <person name="Ashida N."/>
            <person name="Ohno H."/>
            <person name="Otsuka S."/>
            <person name="Yokota A."/>
            <person name="Senoo K."/>
        </authorList>
    </citation>
    <scope>NUCLEOTIDE SEQUENCE [LARGE SCALE GENOMIC DNA]</scope>
    <source>
        <strain evidence="5 6">TSA66</strain>
    </source>
</reference>
<dbReference type="NCBIfam" id="TIGR00254">
    <property type="entry name" value="GGDEF"/>
    <property type="match status" value="1"/>
</dbReference>
<dbReference type="FunFam" id="3.30.70.270:FF:000001">
    <property type="entry name" value="Diguanylate cyclase domain protein"/>
    <property type="match status" value="1"/>
</dbReference>
<dbReference type="AlphaFoldDB" id="A0A0C1YNE6"/>
<evidence type="ECO:0000256" key="2">
    <source>
        <dbReference type="ARBA" id="ARBA00034247"/>
    </source>
</evidence>
<evidence type="ECO:0000259" key="4">
    <source>
        <dbReference type="PROSITE" id="PS50887"/>
    </source>
</evidence>
<feature type="domain" description="GGDEF" evidence="4">
    <location>
        <begin position="255"/>
        <end position="385"/>
    </location>
</feature>
<feature type="transmembrane region" description="Helical" evidence="3">
    <location>
        <begin position="197"/>
        <end position="222"/>
    </location>
</feature>
<dbReference type="Proteomes" id="UP000031572">
    <property type="component" value="Unassembled WGS sequence"/>
</dbReference>
<keyword evidence="3" id="KW-0812">Transmembrane</keyword>
<dbReference type="GO" id="GO:0052621">
    <property type="term" value="F:diguanylate cyclase activity"/>
    <property type="evidence" value="ECO:0007669"/>
    <property type="project" value="UniProtKB-EC"/>
</dbReference>
<dbReference type="EMBL" id="JWJG01000028">
    <property type="protein sequence ID" value="KIF82102.1"/>
    <property type="molecule type" value="Genomic_DNA"/>
</dbReference>
<feature type="transmembrane region" description="Helical" evidence="3">
    <location>
        <begin position="135"/>
        <end position="156"/>
    </location>
</feature>
<dbReference type="Gene3D" id="3.30.70.270">
    <property type="match status" value="1"/>
</dbReference>
<comment type="caution">
    <text evidence="5">The sequence shown here is derived from an EMBL/GenBank/DDBJ whole genome shotgun (WGS) entry which is preliminary data.</text>
</comment>
<dbReference type="OrthoDB" id="9813903at2"/>
<feature type="transmembrane region" description="Helical" evidence="3">
    <location>
        <begin position="77"/>
        <end position="98"/>
    </location>
</feature>
<feature type="transmembrane region" description="Helical" evidence="3">
    <location>
        <begin position="163"/>
        <end position="185"/>
    </location>
</feature>
<dbReference type="GO" id="GO:0043709">
    <property type="term" value="P:cell adhesion involved in single-species biofilm formation"/>
    <property type="evidence" value="ECO:0007669"/>
    <property type="project" value="TreeGrafter"/>
</dbReference>
<organism evidence="5 6">
    <name type="scientific">Noviherbaspirillum autotrophicum</name>
    <dbReference type="NCBI Taxonomy" id="709839"/>
    <lineage>
        <taxon>Bacteria</taxon>
        <taxon>Pseudomonadati</taxon>
        <taxon>Pseudomonadota</taxon>
        <taxon>Betaproteobacteria</taxon>
        <taxon>Burkholderiales</taxon>
        <taxon>Oxalobacteraceae</taxon>
        <taxon>Noviherbaspirillum</taxon>
    </lineage>
</organism>